<sequence>MEGKKGNAGSTSSSIADELFGRKEAAGILGEVFQPPASGVERVGKEPQTPDLFESSKKQQATESQTWNAQSATADAKAQGSPSKGQTAPYKDRLMDLNSLPKRMMKMTRKIRTWLQGEIGGKDRFIIDGSCIVSSPFRWQGTLGEQYK</sequence>
<feature type="compositionally biased region" description="Polar residues" evidence="1">
    <location>
        <begin position="58"/>
        <end position="73"/>
    </location>
</feature>
<dbReference type="AlphaFoldDB" id="A0A9D5D3R4"/>
<gene>
    <name evidence="2" type="ORF">J5N97_002410</name>
</gene>
<protein>
    <submittedName>
        <fullName evidence="2">Uncharacterized protein</fullName>
    </submittedName>
</protein>
<feature type="region of interest" description="Disordered" evidence="1">
    <location>
        <begin position="32"/>
        <end position="92"/>
    </location>
</feature>
<dbReference type="EMBL" id="JAGGNH010000001">
    <property type="protein sequence ID" value="KAJ0984054.1"/>
    <property type="molecule type" value="Genomic_DNA"/>
</dbReference>
<reference evidence="2" key="1">
    <citation type="submission" date="2021-03" db="EMBL/GenBank/DDBJ databases">
        <authorList>
            <person name="Li Z."/>
            <person name="Yang C."/>
        </authorList>
    </citation>
    <scope>NUCLEOTIDE SEQUENCE</scope>
    <source>
        <strain evidence="2">Dzin_1.0</strain>
        <tissue evidence="2">Leaf</tissue>
    </source>
</reference>
<name>A0A9D5D3R4_9LILI</name>
<accession>A0A9D5D3R4</accession>
<reference evidence="2" key="2">
    <citation type="journal article" date="2022" name="Hortic Res">
        <title>The genome of Dioscorea zingiberensis sheds light on the biosynthesis, origin and evolution of the medicinally important diosgenin saponins.</title>
        <authorList>
            <person name="Li Y."/>
            <person name="Tan C."/>
            <person name="Li Z."/>
            <person name="Guo J."/>
            <person name="Li S."/>
            <person name="Chen X."/>
            <person name="Wang C."/>
            <person name="Dai X."/>
            <person name="Yang H."/>
            <person name="Song W."/>
            <person name="Hou L."/>
            <person name="Xu J."/>
            <person name="Tong Z."/>
            <person name="Xu A."/>
            <person name="Yuan X."/>
            <person name="Wang W."/>
            <person name="Yang Q."/>
            <person name="Chen L."/>
            <person name="Sun Z."/>
            <person name="Wang K."/>
            <person name="Pan B."/>
            <person name="Chen J."/>
            <person name="Bao Y."/>
            <person name="Liu F."/>
            <person name="Qi X."/>
            <person name="Gang D.R."/>
            <person name="Wen J."/>
            <person name="Li J."/>
        </authorList>
    </citation>
    <scope>NUCLEOTIDE SEQUENCE</scope>
    <source>
        <strain evidence="2">Dzin_1.0</strain>
    </source>
</reference>
<organism evidence="2 3">
    <name type="scientific">Dioscorea zingiberensis</name>
    <dbReference type="NCBI Taxonomy" id="325984"/>
    <lineage>
        <taxon>Eukaryota</taxon>
        <taxon>Viridiplantae</taxon>
        <taxon>Streptophyta</taxon>
        <taxon>Embryophyta</taxon>
        <taxon>Tracheophyta</taxon>
        <taxon>Spermatophyta</taxon>
        <taxon>Magnoliopsida</taxon>
        <taxon>Liliopsida</taxon>
        <taxon>Dioscoreales</taxon>
        <taxon>Dioscoreaceae</taxon>
        <taxon>Dioscorea</taxon>
    </lineage>
</organism>
<keyword evidence="3" id="KW-1185">Reference proteome</keyword>
<comment type="caution">
    <text evidence="2">The sequence shown here is derived from an EMBL/GenBank/DDBJ whole genome shotgun (WGS) entry which is preliminary data.</text>
</comment>
<proteinExistence type="predicted"/>
<dbReference type="OrthoDB" id="1733797at2759"/>
<evidence type="ECO:0000256" key="1">
    <source>
        <dbReference type="SAM" id="MobiDB-lite"/>
    </source>
</evidence>
<evidence type="ECO:0000313" key="3">
    <source>
        <dbReference type="Proteomes" id="UP001085076"/>
    </source>
</evidence>
<dbReference type="Proteomes" id="UP001085076">
    <property type="component" value="Miscellaneous, Linkage group lg01"/>
</dbReference>
<evidence type="ECO:0000313" key="2">
    <source>
        <dbReference type="EMBL" id="KAJ0984054.1"/>
    </source>
</evidence>